<evidence type="ECO:0000256" key="13">
    <source>
        <dbReference type="RuleBase" id="RU046415"/>
    </source>
</evidence>
<dbReference type="Gene3D" id="2.60.40.630">
    <property type="entry name" value="STAT transcription factor, DNA-binding domain"/>
    <property type="match status" value="1"/>
</dbReference>
<dbReference type="Gene3D" id="1.10.238.10">
    <property type="entry name" value="EF-hand"/>
    <property type="match status" value="1"/>
</dbReference>
<dbReference type="AlphaFoldDB" id="A0A3Q1JC63"/>
<dbReference type="InterPro" id="IPR000980">
    <property type="entry name" value="SH2"/>
</dbReference>
<keyword evidence="16" id="KW-1185">Reference proteome</keyword>
<dbReference type="GeneID" id="113172956"/>
<keyword evidence="10 13" id="KW-0804">Transcription</keyword>
<keyword evidence="8 13" id="KW-0238">DNA-binding</keyword>
<dbReference type="GO" id="GO:0003700">
    <property type="term" value="F:DNA-binding transcription factor activity"/>
    <property type="evidence" value="ECO:0007669"/>
    <property type="project" value="InterPro"/>
</dbReference>
<dbReference type="InterPro" id="IPR013801">
    <property type="entry name" value="STAT_TF_DNA-bd"/>
</dbReference>
<dbReference type="RefSeq" id="XP_026231859.1">
    <property type="nucleotide sequence ID" value="XM_026376074.1"/>
</dbReference>
<evidence type="ECO:0000256" key="10">
    <source>
        <dbReference type="ARBA" id="ARBA00023163"/>
    </source>
</evidence>
<dbReference type="CDD" id="cd14801">
    <property type="entry name" value="STAT_DBD"/>
    <property type="match status" value="1"/>
</dbReference>
<organism evidence="15 16">
    <name type="scientific">Anabas testudineus</name>
    <name type="common">Climbing perch</name>
    <name type="synonym">Anthias testudineus</name>
    <dbReference type="NCBI Taxonomy" id="64144"/>
    <lineage>
        <taxon>Eukaryota</taxon>
        <taxon>Metazoa</taxon>
        <taxon>Chordata</taxon>
        <taxon>Craniata</taxon>
        <taxon>Vertebrata</taxon>
        <taxon>Euteleostomi</taxon>
        <taxon>Actinopterygii</taxon>
        <taxon>Neopterygii</taxon>
        <taxon>Teleostei</taxon>
        <taxon>Neoteleostei</taxon>
        <taxon>Acanthomorphata</taxon>
        <taxon>Anabantaria</taxon>
        <taxon>Anabantiformes</taxon>
        <taxon>Anabantoidei</taxon>
        <taxon>Anabantidae</taxon>
        <taxon>Anabas</taxon>
    </lineage>
</organism>
<evidence type="ECO:0000256" key="1">
    <source>
        <dbReference type="ARBA" id="ARBA00004123"/>
    </source>
</evidence>
<sequence>MAQWQHLLRLNLLQGHLSDLYETKFPRYIRHSLCVCIESQDWDLAAVNESKASACFQVLLEYLGEQWNRSVQENNVLQAPDFPGMRDYLMKHFKDEPQKLAIILSECLKEEKKVLALVSEKQGCSSPAVDQKWRDLDGLVTELKRQMAEVKKETKSLEVLHENLDYIQKTWLGKVQQNTRLPQSHAVNEECVKHTNFIIQTKEVLLQQIVNILKQAEQIVTVLTDVQLPEWKRRQQMACIGCPVDTCLDHLQKWFTTVAEVLLQIRQQLQKLQEQNNKYNYSDGFTLPVGEIETFALSLLTKLLANSLVVEKQPIMTNLPQRPLILKTEVRFTATVRFLSNLPEFKYLLKVKPIFDKDVEEARTVKGFRHFDFSRDNSKVLDVDTPSGGLVAEFAHMSLKQNKARNKGSSESRITEELHIIKFVMVFQHAGLDCTIEVSSLPVIVISSTSQVSSAWASIMWCNMLSTSEAMNLSLFADPPPLTWQQVSKLLSWQFLSTGQRELDENQLFMLRDKFVDDPEGLVQWSKFSKNDSNWVWIDGILDLIRKHLVDLWREGYIMGFVSRERTRLLMQDKPTGTFLLRFSESNKEGAITFSWVEVCNCEAQVHAVEPYTKKELLAMPLPDIIYLYSLKGQGDKFRNPLIYLYPDIPKDTAFGPYYKASATMISKKEISGYVNRTAVPFSVVPTPPHSPYEAQEMHVDTDQDMNVEIDQFFSDILNLPGSLALWTTYEETEPV</sequence>
<keyword evidence="4 13" id="KW-0963">Cytoplasm</keyword>
<dbReference type="OMA" id="QECQKHA"/>
<dbReference type="GO" id="GO:0005737">
    <property type="term" value="C:cytoplasm"/>
    <property type="evidence" value="ECO:0007669"/>
    <property type="project" value="UniProtKB-SubCell"/>
</dbReference>
<evidence type="ECO:0000256" key="9">
    <source>
        <dbReference type="ARBA" id="ARBA00023159"/>
    </source>
</evidence>
<dbReference type="Pfam" id="PF01017">
    <property type="entry name" value="STAT_alpha"/>
    <property type="match status" value="1"/>
</dbReference>
<keyword evidence="9 13" id="KW-0010">Activator</keyword>
<dbReference type="InterPro" id="IPR012345">
    <property type="entry name" value="STAT_TF_DNA-bd_N"/>
</dbReference>
<evidence type="ECO:0000256" key="7">
    <source>
        <dbReference type="ARBA" id="ARBA00023015"/>
    </source>
</evidence>
<dbReference type="Gene3D" id="1.10.532.10">
    <property type="entry name" value="STAT transcription factor, N-terminal domain"/>
    <property type="match status" value="1"/>
</dbReference>
<dbReference type="SUPFAM" id="SSF48092">
    <property type="entry name" value="Transcription factor STAT-4 N-domain"/>
    <property type="match status" value="1"/>
</dbReference>
<evidence type="ECO:0000259" key="14">
    <source>
        <dbReference type="PROSITE" id="PS50001"/>
    </source>
</evidence>
<comment type="similarity">
    <text evidence="3 13">Belongs to the transcription factor STAT family.</text>
</comment>
<dbReference type="InterPro" id="IPR036860">
    <property type="entry name" value="SH2_dom_sf"/>
</dbReference>
<dbReference type="InterPro" id="IPR001217">
    <property type="entry name" value="STAT"/>
</dbReference>
<evidence type="ECO:0000256" key="4">
    <source>
        <dbReference type="ARBA" id="ARBA00022490"/>
    </source>
</evidence>
<dbReference type="InterPro" id="IPR015988">
    <property type="entry name" value="STAT_TF_CC"/>
</dbReference>
<dbReference type="InParanoid" id="A0A3Q1JC63"/>
<keyword evidence="6 12" id="KW-0727">SH2 domain</keyword>
<name>A0A3Q1JC63_ANATE</name>
<proteinExistence type="inferred from homology"/>
<dbReference type="Pfam" id="PF21354">
    <property type="entry name" value="STAT_linker"/>
    <property type="match status" value="1"/>
</dbReference>
<dbReference type="SUPFAM" id="SSF55550">
    <property type="entry name" value="SH2 domain"/>
    <property type="match status" value="1"/>
</dbReference>
<evidence type="ECO:0000313" key="16">
    <source>
        <dbReference type="Proteomes" id="UP000265040"/>
    </source>
</evidence>
<dbReference type="PROSITE" id="PS50001">
    <property type="entry name" value="SH2"/>
    <property type="match status" value="1"/>
</dbReference>
<reference evidence="15" key="3">
    <citation type="submission" date="2025-09" db="UniProtKB">
        <authorList>
            <consortium name="Ensembl"/>
        </authorList>
    </citation>
    <scope>IDENTIFICATION</scope>
</reference>
<dbReference type="InterPro" id="IPR013799">
    <property type="entry name" value="STAT_TF_prot_interaction"/>
</dbReference>
<dbReference type="SUPFAM" id="SSF47655">
    <property type="entry name" value="STAT"/>
    <property type="match status" value="1"/>
</dbReference>
<dbReference type="GeneTree" id="ENSGT01050000244905"/>
<accession>A0A3Q1JC63</accession>
<dbReference type="InterPro" id="IPR008967">
    <property type="entry name" value="p53-like_TF_DNA-bd_sf"/>
</dbReference>
<dbReference type="GO" id="GO:0007165">
    <property type="term" value="P:signal transduction"/>
    <property type="evidence" value="ECO:0007669"/>
    <property type="project" value="InterPro"/>
</dbReference>
<protein>
    <recommendedName>
        <fullName evidence="13">Signal transducer and activator of transcription</fullName>
    </recommendedName>
</protein>
<dbReference type="SMART" id="SM00964">
    <property type="entry name" value="STAT_int"/>
    <property type="match status" value="1"/>
</dbReference>
<dbReference type="Gene3D" id="1.20.1050.20">
    <property type="entry name" value="STAT transcription factor, all-alpha domain"/>
    <property type="match status" value="1"/>
</dbReference>
<evidence type="ECO:0000256" key="6">
    <source>
        <dbReference type="ARBA" id="ARBA00022999"/>
    </source>
</evidence>
<dbReference type="OrthoDB" id="19300at2759"/>
<keyword evidence="11 13" id="KW-0539">Nucleus</keyword>
<dbReference type="InterPro" id="IPR036535">
    <property type="entry name" value="STAT_N_sf"/>
</dbReference>
<keyword evidence="7 13" id="KW-0805">Transcription regulation</keyword>
<evidence type="ECO:0000256" key="11">
    <source>
        <dbReference type="ARBA" id="ARBA00023242"/>
    </source>
</evidence>
<comment type="subcellular location">
    <subcellularLocation>
        <location evidence="2 13">Cytoplasm</location>
    </subcellularLocation>
    <subcellularLocation>
        <location evidence="1 13">Nucleus</location>
    </subcellularLocation>
</comment>
<reference evidence="15" key="2">
    <citation type="submission" date="2025-08" db="UniProtKB">
        <authorList>
            <consortium name="Ensembl"/>
        </authorList>
    </citation>
    <scope>IDENTIFICATION</scope>
</reference>
<reference evidence="15" key="1">
    <citation type="submission" date="2021-04" db="EMBL/GenBank/DDBJ databases">
        <authorList>
            <consortium name="Wellcome Sanger Institute Data Sharing"/>
        </authorList>
    </citation>
    <scope>NUCLEOTIDE SEQUENCE [LARGE SCALE GENOMIC DNA]</scope>
</reference>
<dbReference type="InterPro" id="IPR013800">
    <property type="entry name" value="STAT_TF_alpha"/>
</dbReference>
<dbReference type="GO" id="GO:0003677">
    <property type="term" value="F:DNA binding"/>
    <property type="evidence" value="ECO:0007669"/>
    <property type="project" value="UniProtKB-KW"/>
</dbReference>
<dbReference type="SUPFAM" id="SSF49417">
    <property type="entry name" value="p53-like transcription factors"/>
    <property type="match status" value="1"/>
</dbReference>
<evidence type="ECO:0000256" key="3">
    <source>
        <dbReference type="ARBA" id="ARBA00005586"/>
    </source>
</evidence>
<evidence type="ECO:0000256" key="5">
    <source>
        <dbReference type="ARBA" id="ARBA00022553"/>
    </source>
</evidence>
<evidence type="ECO:0000256" key="8">
    <source>
        <dbReference type="ARBA" id="ARBA00023125"/>
    </source>
</evidence>
<dbReference type="Proteomes" id="UP000265040">
    <property type="component" value="Chromosome 21"/>
</dbReference>
<evidence type="ECO:0000313" key="15">
    <source>
        <dbReference type="Ensembl" id="ENSATEP00000012606.1"/>
    </source>
</evidence>
<dbReference type="Pfam" id="PF02864">
    <property type="entry name" value="STAT_bind"/>
    <property type="match status" value="1"/>
</dbReference>
<dbReference type="Gene3D" id="3.30.505.10">
    <property type="entry name" value="SH2 domain"/>
    <property type="match status" value="1"/>
</dbReference>
<keyword evidence="5 13" id="KW-0597">Phosphoprotein</keyword>
<dbReference type="Ensembl" id="ENSATET00000012813.3">
    <property type="protein sequence ID" value="ENSATEP00000012606.1"/>
    <property type="gene ID" value="ENSATEG00000008815.3"/>
</dbReference>
<dbReference type="PANTHER" id="PTHR11801">
    <property type="entry name" value="SIGNAL TRANSDUCER AND ACTIVATOR OF TRANSCRIPTION"/>
    <property type="match status" value="1"/>
</dbReference>
<dbReference type="FunFam" id="3.30.505.10:FF:000003">
    <property type="entry name" value="Signal transducer and activator of transcription"/>
    <property type="match status" value="1"/>
</dbReference>
<feature type="domain" description="SH2" evidence="14">
    <location>
        <begin position="553"/>
        <end position="595"/>
    </location>
</feature>
<dbReference type="Pfam" id="PF00017">
    <property type="entry name" value="SH2"/>
    <property type="match status" value="1"/>
</dbReference>
<dbReference type="Pfam" id="PF02865">
    <property type="entry name" value="STAT_int"/>
    <property type="match status" value="1"/>
</dbReference>
<dbReference type="GO" id="GO:0005634">
    <property type="term" value="C:nucleus"/>
    <property type="evidence" value="ECO:0007669"/>
    <property type="project" value="UniProtKB-SubCell"/>
</dbReference>
<dbReference type="InterPro" id="IPR048988">
    <property type="entry name" value="STAT_linker"/>
</dbReference>
<evidence type="ECO:0000256" key="12">
    <source>
        <dbReference type="PROSITE-ProRule" id="PRU00191"/>
    </source>
</evidence>
<evidence type="ECO:0000256" key="2">
    <source>
        <dbReference type="ARBA" id="ARBA00004496"/>
    </source>
</evidence>
<dbReference type="STRING" id="64144.ENSATEP00000012606"/>